<dbReference type="AlphaFoldDB" id="A0AAW0EZW7"/>
<proteinExistence type="predicted"/>
<sequence>MLEIFLFVFGGVGGAALVISIVVCCCLCRHAKEQSDSGDSSNTSPEGESEVRAVAVAGNVITDDRGHTRVQYVTHRPYSLTNPSGIHASEPLHPGRTARPLSGLQSLVTGVEASADTHVGTVVGGGRSSSNSDVCAVQVPMDYGEATYVSKDGDSPAP</sequence>
<protein>
    <submittedName>
        <fullName evidence="2">Uncharacterized protein</fullName>
    </submittedName>
</protein>
<keyword evidence="1" id="KW-1133">Transmembrane helix</keyword>
<accession>A0AAW0EZW7</accession>
<reference evidence="2 3" key="1">
    <citation type="journal article" date="2021" name="MBio">
        <title>A New Model Trypanosomatid, Novymonas esmeraldas: Genomic Perception of Its 'Candidatus Pandoraea novymonadis' Endosymbiont.</title>
        <authorList>
            <person name="Zakharova A."/>
            <person name="Saura A."/>
            <person name="Butenko A."/>
            <person name="Podesvova L."/>
            <person name="Warmusova S."/>
            <person name="Kostygov A.Y."/>
            <person name="Nenarokova A."/>
            <person name="Lukes J."/>
            <person name="Opperdoes F.R."/>
            <person name="Yurchenko V."/>
        </authorList>
    </citation>
    <scope>NUCLEOTIDE SEQUENCE [LARGE SCALE GENOMIC DNA]</scope>
    <source>
        <strain evidence="2 3">E262AT.01</strain>
    </source>
</reference>
<evidence type="ECO:0000256" key="1">
    <source>
        <dbReference type="SAM" id="Phobius"/>
    </source>
</evidence>
<dbReference type="EMBL" id="JAECZO010000208">
    <property type="protein sequence ID" value="KAK7199072.1"/>
    <property type="molecule type" value="Genomic_DNA"/>
</dbReference>
<name>A0AAW0EZW7_9TRYP</name>
<gene>
    <name evidence="2" type="ORF">NESM_000876000</name>
</gene>
<dbReference type="Proteomes" id="UP001430356">
    <property type="component" value="Unassembled WGS sequence"/>
</dbReference>
<keyword evidence="1" id="KW-0812">Transmembrane</keyword>
<comment type="caution">
    <text evidence="2">The sequence shown here is derived from an EMBL/GenBank/DDBJ whole genome shotgun (WGS) entry which is preliminary data.</text>
</comment>
<evidence type="ECO:0000313" key="3">
    <source>
        <dbReference type="Proteomes" id="UP001430356"/>
    </source>
</evidence>
<keyword evidence="1" id="KW-0472">Membrane</keyword>
<feature type="transmembrane region" description="Helical" evidence="1">
    <location>
        <begin position="6"/>
        <end position="28"/>
    </location>
</feature>
<keyword evidence="3" id="KW-1185">Reference proteome</keyword>
<organism evidence="2 3">
    <name type="scientific">Novymonas esmeraldas</name>
    <dbReference type="NCBI Taxonomy" id="1808958"/>
    <lineage>
        <taxon>Eukaryota</taxon>
        <taxon>Discoba</taxon>
        <taxon>Euglenozoa</taxon>
        <taxon>Kinetoplastea</taxon>
        <taxon>Metakinetoplastina</taxon>
        <taxon>Trypanosomatida</taxon>
        <taxon>Trypanosomatidae</taxon>
        <taxon>Novymonas</taxon>
    </lineage>
</organism>
<evidence type="ECO:0000313" key="2">
    <source>
        <dbReference type="EMBL" id="KAK7199072.1"/>
    </source>
</evidence>